<proteinExistence type="inferred from homology"/>
<feature type="compositionally biased region" description="Low complexity" evidence="7">
    <location>
        <begin position="151"/>
        <end position="173"/>
    </location>
</feature>
<evidence type="ECO:0000256" key="6">
    <source>
        <dbReference type="ARBA" id="ARBA00023136"/>
    </source>
</evidence>
<evidence type="ECO:0000256" key="8">
    <source>
        <dbReference type="SAM" id="Phobius"/>
    </source>
</evidence>
<gene>
    <name evidence="9" type="ORF">MIU77_13700</name>
</gene>
<dbReference type="InterPro" id="IPR008693">
    <property type="entry name" value="MmpS"/>
</dbReference>
<keyword evidence="6 8" id="KW-0472">Membrane</keyword>
<name>A0ABY3TW32_9MYCO</name>
<dbReference type="Gene3D" id="2.60.40.2880">
    <property type="entry name" value="MmpS1-5, C-terminal soluble domain"/>
    <property type="match status" value="1"/>
</dbReference>
<protein>
    <submittedName>
        <fullName evidence="9">MmpS family transport accessory protein</fullName>
    </submittedName>
</protein>
<keyword evidence="3" id="KW-1003">Cell membrane</keyword>
<evidence type="ECO:0000256" key="7">
    <source>
        <dbReference type="SAM" id="MobiDB-lite"/>
    </source>
</evidence>
<dbReference type="Proteomes" id="UP001055200">
    <property type="component" value="Chromosome"/>
</dbReference>
<sequence length="286" mass="30232">MTDLDSRRRDRVDYADYLSDEPAPGHRRYRRHGVSGPYRGFGRSDHPAYGDAADDDADYGDYEYYGDYSDYGDYEDYGDYDYEEDEGYGEGGARAGVIDQWRPVAITAAVILVIAVVATALILQGGGNGGTAGTVSAPPTRTVIATPPAPTTSLPAETVTSVPPPQSTTAAPSSTPPTTTPPSATAPPPPTTAPAPDPRTVTYTVTGTKPLLDLVTIVYTDEQGFPRTDVNVALPWSRRVVVNPGVAVRSVTASSLRSELNCTITDAAGRLIARSATNSILATCTL</sequence>
<evidence type="ECO:0000256" key="4">
    <source>
        <dbReference type="ARBA" id="ARBA00022692"/>
    </source>
</evidence>
<organism evidence="9 10">
    <name type="scientific">Mycolicibacillus parakoreensis</name>
    <dbReference type="NCBI Taxonomy" id="1069221"/>
    <lineage>
        <taxon>Bacteria</taxon>
        <taxon>Bacillati</taxon>
        <taxon>Actinomycetota</taxon>
        <taxon>Actinomycetes</taxon>
        <taxon>Mycobacteriales</taxon>
        <taxon>Mycobacteriaceae</taxon>
        <taxon>Mycolicibacillus</taxon>
    </lineage>
</organism>
<feature type="compositionally biased region" description="Pro residues" evidence="7">
    <location>
        <begin position="174"/>
        <end position="197"/>
    </location>
</feature>
<feature type="region of interest" description="Disordered" evidence="7">
    <location>
        <begin position="1"/>
        <end position="55"/>
    </location>
</feature>
<feature type="region of interest" description="Disordered" evidence="7">
    <location>
        <begin position="130"/>
        <end position="200"/>
    </location>
</feature>
<evidence type="ECO:0000313" key="9">
    <source>
        <dbReference type="EMBL" id="ULN51922.1"/>
    </source>
</evidence>
<keyword evidence="10" id="KW-1185">Reference proteome</keyword>
<accession>A0ABY3TW32</accession>
<reference evidence="9" key="1">
    <citation type="submission" date="2022-08" db="EMBL/GenBank/DDBJ databases">
        <title>Complete genome sequence of 14 non-tuberculosis mycobacteria type-strains.</title>
        <authorList>
            <person name="Igarashi Y."/>
            <person name="Osugi A."/>
            <person name="Mitarai S."/>
        </authorList>
    </citation>
    <scope>NUCLEOTIDE SEQUENCE</scope>
    <source>
        <strain evidence="9">DSM 45575</strain>
    </source>
</reference>
<keyword evidence="4 8" id="KW-0812">Transmembrane</keyword>
<evidence type="ECO:0000313" key="10">
    <source>
        <dbReference type="Proteomes" id="UP001055200"/>
    </source>
</evidence>
<feature type="transmembrane region" description="Helical" evidence="8">
    <location>
        <begin position="104"/>
        <end position="123"/>
    </location>
</feature>
<evidence type="ECO:0000256" key="2">
    <source>
        <dbReference type="ARBA" id="ARBA00007531"/>
    </source>
</evidence>
<evidence type="ECO:0000256" key="5">
    <source>
        <dbReference type="ARBA" id="ARBA00022989"/>
    </source>
</evidence>
<comment type="subcellular location">
    <subcellularLocation>
        <location evidence="1">Cell membrane</location>
    </subcellularLocation>
</comment>
<keyword evidence="5 8" id="KW-1133">Transmembrane helix</keyword>
<dbReference type="EMBL" id="CP092365">
    <property type="protein sequence ID" value="ULN51922.1"/>
    <property type="molecule type" value="Genomic_DNA"/>
</dbReference>
<dbReference type="InterPro" id="IPR038468">
    <property type="entry name" value="MmpS_C"/>
</dbReference>
<dbReference type="RefSeq" id="WP_240170203.1">
    <property type="nucleotide sequence ID" value="NZ_CP092365.1"/>
</dbReference>
<evidence type="ECO:0000256" key="3">
    <source>
        <dbReference type="ARBA" id="ARBA00022475"/>
    </source>
</evidence>
<dbReference type="Pfam" id="PF05423">
    <property type="entry name" value="Mycobact_memb"/>
    <property type="match status" value="1"/>
</dbReference>
<comment type="similarity">
    <text evidence="2">Belongs to the MmpS family.</text>
</comment>
<feature type="compositionally biased region" description="Basic and acidic residues" evidence="7">
    <location>
        <begin position="1"/>
        <end position="14"/>
    </location>
</feature>
<evidence type="ECO:0000256" key="1">
    <source>
        <dbReference type="ARBA" id="ARBA00004236"/>
    </source>
</evidence>